<feature type="domain" description="Nudix hydrolase" evidence="2">
    <location>
        <begin position="20"/>
        <end position="154"/>
    </location>
</feature>
<accession>A0A366M4T7</accession>
<evidence type="ECO:0000259" key="2">
    <source>
        <dbReference type="PROSITE" id="PS51462"/>
    </source>
</evidence>
<comment type="caution">
    <text evidence="3">The sequence shown here is derived from an EMBL/GenBank/DDBJ whole genome shotgun (WGS) entry which is preliminary data.</text>
</comment>
<evidence type="ECO:0000313" key="4">
    <source>
        <dbReference type="Proteomes" id="UP000253303"/>
    </source>
</evidence>
<dbReference type="PANTHER" id="PTHR21340">
    <property type="entry name" value="DIADENOSINE 5,5-P1,P4-TETRAPHOSPHATE PYROPHOSPHOHYDROLASE MUTT"/>
    <property type="match status" value="1"/>
</dbReference>
<dbReference type="GO" id="GO:0006754">
    <property type="term" value="P:ATP biosynthetic process"/>
    <property type="evidence" value="ECO:0007669"/>
    <property type="project" value="TreeGrafter"/>
</dbReference>
<dbReference type="OrthoDB" id="3404294at2"/>
<dbReference type="Proteomes" id="UP000253303">
    <property type="component" value="Unassembled WGS sequence"/>
</dbReference>
<proteinExistence type="predicted"/>
<dbReference type="Pfam" id="PF00293">
    <property type="entry name" value="NUDIX"/>
    <property type="match status" value="1"/>
</dbReference>
<keyword evidence="4" id="KW-1185">Reference proteome</keyword>
<dbReference type="InterPro" id="IPR051325">
    <property type="entry name" value="Nudix_hydrolase_domain"/>
</dbReference>
<dbReference type="AlphaFoldDB" id="A0A366M4T7"/>
<dbReference type="InterPro" id="IPR000086">
    <property type="entry name" value="NUDIX_hydrolase_dom"/>
</dbReference>
<dbReference type="GO" id="GO:0006167">
    <property type="term" value="P:AMP biosynthetic process"/>
    <property type="evidence" value="ECO:0007669"/>
    <property type="project" value="TreeGrafter"/>
</dbReference>
<organism evidence="3 4">
    <name type="scientific">Spongiactinospora rosea</name>
    <dbReference type="NCBI Taxonomy" id="2248750"/>
    <lineage>
        <taxon>Bacteria</taxon>
        <taxon>Bacillati</taxon>
        <taxon>Actinomycetota</taxon>
        <taxon>Actinomycetes</taxon>
        <taxon>Streptosporangiales</taxon>
        <taxon>Streptosporangiaceae</taxon>
        <taxon>Spongiactinospora</taxon>
    </lineage>
</organism>
<dbReference type="RefSeq" id="WP_113977561.1">
    <property type="nucleotide sequence ID" value="NZ_QMEY01000001.1"/>
</dbReference>
<sequence length="286" mass="30898">MAANDGDGWAQCGRGHRHWGVHGASGLLAVHHDMTGTPYILMQKRSWWSHYGGTWGIPGGARDSHEDPVVAALREAREEAGLDGEGLRVQGVYHDDHGGWTFDTVIAEAASLLPVSASAESDELVWVAADEVADRRLHPGFVETWPDIRPALSPVVLVLDIANIVGARAEHGWWRDRAGAAAKLLSAVRDLADDGLRAAPEGFPRLARWFPRVVAVVEGAARGVSGPPGVGVVRAEGSGDDAIVHTVRDLPAWERVLVVTADRELRRRVNELHAAVTGPRWLLDQL</sequence>
<keyword evidence="1 3" id="KW-0378">Hydrolase</keyword>
<dbReference type="PANTHER" id="PTHR21340:SF0">
    <property type="entry name" value="BIS(5'-NUCLEOSYL)-TETRAPHOSPHATASE [ASYMMETRICAL]"/>
    <property type="match status" value="1"/>
</dbReference>
<dbReference type="InterPro" id="IPR015797">
    <property type="entry name" value="NUDIX_hydrolase-like_dom_sf"/>
</dbReference>
<dbReference type="InterPro" id="IPR020084">
    <property type="entry name" value="NUDIX_hydrolase_CS"/>
</dbReference>
<reference evidence="3 4" key="1">
    <citation type="submission" date="2018-06" db="EMBL/GenBank/DDBJ databases">
        <title>Sphaerisporangium craniellae sp. nov., isolated from a marine sponge in the South China Sea.</title>
        <authorList>
            <person name="Li L."/>
        </authorList>
    </citation>
    <scope>NUCLEOTIDE SEQUENCE [LARGE SCALE GENOMIC DNA]</scope>
    <source>
        <strain evidence="3 4">LHW63015</strain>
    </source>
</reference>
<dbReference type="CDD" id="cd18877">
    <property type="entry name" value="NUDIX_Hydrolase"/>
    <property type="match status" value="1"/>
</dbReference>
<dbReference type="PROSITE" id="PS51462">
    <property type="entry name" value="NUDIX"/>
    <property type="match status" value="1"/>
</dbReference>
<dbReference type="PROSITE" id="PS00893">
    <property type="entry name" value="NUDIX_BOX"/>
    <property type="match status" value="1"/>
</dbReference>
<evidence type="ECO:0000256" key="1">
    <source>
        <dbReference type="ARBA" id="ARBA00022801"/>
    </source>
</evidence>
<dbReference type="Gene3D" id="3.90.79.10">
    <property type="entry name" value="Nucleoside Triphosphate Pyrophosphohydrolase"/>
    <property type="match status" value="1"/>
</dbReference>
<dbReference type="EMBL" id="QMEY01000001">
    <property type="protein sequence ID" value="RBQ21268.1"/>
    <property type="molecule type" value="Genomic_DNA"/>
</dbReference>
<protein>
    <submittedName>
        <fullName evidence="3">NUDIX hydrolase</fullName>
    </submittedName>
</protein>
<dbReference type="SUPFAM" id="SSF55811">
    <property type="entry name" value="Nudix"/>
    <property type="match status" value="1"/>
</dbReference>
<name>A0A366M4T7_9ACTN</name>
<gene>
    <name evidence="3" type="ORF">DP939_00630</name>
</gene>
<dbReference type="GO" id="GO:0004081">
    <property type="term" value="F:bis(5'-nucleosyl)-tetraphosphatase (asymmetrical) activity"/>
    <property type="evidence" value="ECO:0007669"/>
    <property type="project" value="TreeGrafter"/>
</dbReference>
<evidence type="ECO:0000313" key="3">
    <source>
        <dbReference type="EMBL" id="RBQ21268.1"/>
    </source>
</evidence>